<dbReference type="STRING" id="52.CMC5_066680"/>
<dbReference type="PATRIC" id="fig|52.7.peg.7325"/>
<protein>
    <recommendedName>
        <fullName evidence="4">2-oxoisovalerate dehydrogenase subunit alpha</fullName>
        <ecNumber evidence="4">1.2.4.4</ecNumber>
    </recommendedName>
    <alternativeName>
        <fullName evidence="4">Branched-chain alpha-keto acid dehydrogenase E1 component alpha chain</fullName>
    </alternativeName>
</protein>
<feature type="compositionally biased region" description="Basic and acidic residues" evidence="5">
    <location>
        <begin position="1"/>
        <end position="11"/>
    </location>
</feature>
<evidence type="ECO:0000256" key="5">
    <source>
        <dbReference type="SAM" id="MobiDB-lite"/>
    </source>
</evidence>
<evidence type="ECO:0000256" key="1">
    <source>
        <dbReference type="ARBA" id="ARBA00001964"/>
    </source>
</evidence>
<dbReference type="InterPro" id="IPR029061">
    <property type="entry name" value="THDP-binding"/>
</dbReference>
<evidence type="ECO:0000313" key="7">
    <source>
        <dbReference type="EMBL" id="AKT42442.1"/>
    </source>
</evidence>
<dbReference type="AlphaFoldDB" id="A0A0K1EP57"/>
<keyword evidence="3 4" id="KW-0786">Thiamine pyrophosphate</keyword>
<organism evidence="7 8">
    <name type="scientific">Chondromyces crocatus</name>
    <dbReference type="NCBI Taxonomy" id="52"/>
    <lineage>
        <taxon>Bacteria</taxon>
        <taxon>Pseudomonadati</taxon>
        <taxon>Myxococcota</taxon>
        <taxon>Polyangia</taxon>
        <taxon>Polyangiales</taxon>
        <taxon>Polyangiaceae</taxon>
        <taxon>Chondromyces</taxon>
    </lineage>
</organism>
<sequence length="397" mass="43577">MSTATHTEHNKPSAGGSAPAPTNSGQGLRPEDLNSDGVLKVLRDDGSLDPATDPGLGSDEVIALYKAMVRTRMLDERLVTLQRQGRIGFHIGSLGEEACILGSTAAMRDKDWIFPCYREFSAMLWRGMPLQRYIDNMFGNANDLVKGRQMPDHYTYREGRFGSVSSPIGTQIVQAAGFAWAAKMKKEDLAVLVYFGDGATSSSDFHNGMNFAGVFKAPVVFLCRNNGWAISVPTERQTASATFAEKGVAYGIPGVRVDGNDLFAVIKATRDATARAARGEGPTIIEALTYRMSGHSTSDDPKAYRPDNTLDPWKQLDPIQRVRRHLVLAHGWKDEQDKQIETETDAELRACVAVAEKTPAPSLESMFEDVFAELPWHLKEQRDELLKGPRAKGHGGH</sequence>
<reference evidence="7 8" key="1">
    <citation type="submission" date="2015-07" db="EMBL/GenBank/DDBJ databases">
        <title>Genome analysis of myxobacterium Chondromyces crocatus Cm c5 reveals a high potential for natural compound synthesis and the genetic basis for the loss of fruiting body formation.</title>
        <authorList>
            <person name="Zaburannyi N."/>
            <person name="Bunk B."/>
            <person name="Maier J."/>
            <person name="Overmann J."/>
            <person name="Mueller R."/>
        </authorList>
    </citation>
    <scope>NUCLEOTIDE SEQUENCE [LARGE SCALE GENOMIC DNA]</scope>
    <source>
        <strain evidence="7 8">Cm c5</strain>
    </source>
</reference>
<keyword evidence="2 4" id="KW-0560">Oxidoreductase</keyword>
<evidence type="ECO:0000256" key="2">
    <source>
        <dbReference type="ARBA" id="ARBA00023002"/>
    </source>
</evidence>
<dbReference type="PANTHER" id="PTHR43380">
    <property type="entry name" value="2-OXOISOVALERATE DEHYDROGENASE SUBUNIT ALPHA, MITOCHONDRIAL"/>
    <property type="match status" value="1"/>
</dbReference>
<evidence type="ECO:0000313" key="8">
    <source>
        <dbReference type="Proteomes" id="UP000067626"/>
    </source>
</evidence>
<comment type="cofactor">
    <cofactor evidence="1 4">
        <name>thiamine diphosphate</name>
        <dbReference type="ChEBI" id="CHEBI:58937"/>
    </cofactor>
</comment>
<comment type="function">
    <text evidence="4">The branched-chain alpha-keto dehydrogenase complex catalyzes the overall conversion of alpha-keto acids to acyl-CoA and CO(2). It contains multiple copies of three enzymatic components: branched-chain alpha-keto acid decarboxylase (E1), lipoamide acyltransferase (E2) and lipoamide dehydrogenase (E3).</text>
</comment>
<dbReference type="GO" id="GO:0003863">
    <property type="term" value="F:branched-chain 2-oxo acid dehydrogenase activity"/>
    <property type="evidence" value="ECO:0007669"/>
    <property type="project" value="UniProtKB-EC"/>
</dbReference>
<dbReference type="GO" id="GO:0009083">
    <property type="term" value="P:branched-chain amino acid catabolic process"/>
    <property type="evidence" value="ECO:0007669"/>
    <property type="project" value="TreeGrafter"/>
</dbReference>
<evidence type="ECO:0000256" key="3">
    <source>
        <dbReference type="ARBA" id="ARBA00023052"/>
    </source>
</evidence>
<comment type="similarity">
    <text evidence="4">Belongs to the BCKDHA family.</text>
</comment>
<dbReference type="OrthoDB" id="9766715at2"/>
<dbReference type="Proteomes" id="UP000067626">
    <property type="component" value="Chromosome"/>
</dbReference>
<dbReference type="SUPFAM" id="SSF52518">
    <property type="entry name" value="Thiamin diphosphate-binding fold (THDP-binding)"/>
    <property type="match status" value="1"/>
</dbReference>
<keyword evidence="8" id="KW-1185">Reference proteome</keyword>
<dbReference type="KEGG" id="ccro:CMC5_066680"/>
<dbReference type="InterPro" id="IPR050771">
    <property type="entry name" value="Alpha-ketoacid_DH_E1_comp"/>
</dbReference>
<dbReference type="CDD" id="cd02000">
    <property type="entry name" value="TPP_E1_PDC_ADC_BCADC"/>
    <property type="match status" value="1"/>
</dbReference>
<dbReference type="Pfam" id="PF00676">
    <property type="entry name" value="E1_dh"/>
    <property type="match status" value="1"/>
</dbReference>
<evidence type="ECO:0000259" key="6">
    <source>
        <dbReference type="Pfam" id="PF00676"/>
    </source>
</evidence>
<gene>
    <name evidence="7" type="ORF">CMC5_066680</name>
</gene>
<comment type="catalytic activity">
    <reaction evidence="4">
        <text>N(6)-[(R)-lipoyl]-L-lysyl-[protein] + 3-methyl-2-oxobutanoate + H(+) = N(6)-[(R)-S(8)-2-methylpropanoyldihydrolipoyl]-L-lysyl-[protein] + CO2</text>
        <dbReference type="Rhea" id="RHEA:13457"/>
        <dbReference type="Rhea" id="RHEA-COMP:10474"/>
        <dbReference type="Rhea" id="RHEA-COMP:10497"/>
        <dbReference type="ChEBI" id="CHEBI:11851"/>
        <dbReference type="ChEBI" id="CHEBI:15378"/>
        <dbReference type="ChEBI" id="CHEBI:16526"/>
        <dbReference type="ChEBI" id="CHEBI:83099"/>
        <dbReference type="ChEBI" id="CHEBI:83142"/>
        <dbReference type="EC" id="1.2.4.4"/>
    </reaction>
</comment>
<dbReference type="EC" id="1.2.4.4" evidence="4"/>
<accession>A0A0K1EP57</accession>
<dbReference type="Gene3D" id="3.40.50.970">
    <property type="match status" value="1"/>
</dbReference>
<proteinExistence type="inferred from homology"/>
<feature type="domain" description="Dehydrogenase E1 component" evidence="6">
    <location>
        <begin position="65"/>
        <end position="362"/>
    </location>
</feature>
<dbReference type="RefSeq" id="WP_050434072.1">
    <property type="nucleotide sequence ID" value="NZ_CP012159.1"/>
</dbReference>
<feature type="region of interest" description="Disordered" evidence="5">
    <location>
        <begin position="1"/>
        <end position="33"/>
    </location>
</feature>
<evidence type="ECO:0000256" key="4">
    <source>
        <dbReference type="RuleBase" id="RU365014"/>
    </source>
</evidence>
<name>A0A0K1EP57_CHOCO</name>
<dbReference type="PANTHER" id="PTHR43380:SF1">
    <property type="entry name" value="2-OXOISOVALERATE DEHYDROGENASE SUBUNIT ALPHA, MITOCHONDRIAL"/>
    <property type="match status" value="1"/>
</dbReference>
<dbReference type="EMBL" id="CP012159">
    <property type="protein sequence ID" value="AKT42442.1"/>
    <property type="molecule type" value="Genomic_DNA"/>
</dbReference>
<dbReference type="InterPro" id="IPR001017">
    <property type="entry name" value="DH_E1"/>
</dbReference>